<dbReference type="PROSITE" id="PS50056">
    <property type="entry name" value="TYR_PHOSPHATASE_2"/>
    <property type="match status" value="1"/>
</dbReference>
<evidence type="ECO:0000259" key="16">
    <source>
        <dbReference type="PROSITE" id="PS50853"/>
    </source>
</evidence>
<dbReference type="Pfam" id="PF00102">
    <property type="entry name" value="Y_phosphatase"/>
    <property type="match status" value="1"/>
</dbReference>
<dbReference type="Gene3D" id="2.60.40.10">
    <property type="entry name" value="Immunoglobulins"/>
    <property type="match status" value="6"/>
</dbReference>
<dbReference type="PANTHER" id="PTHR46957">
    <property type="entry name" value="CYTOKINE RECEPTOR"/>
    <property type="match status" value="1"/>
</dbReference>
<dbReference type="FunFam" id="3.90.190.10:FF:000009">
    <property type="entry name" value="Receptor-type tyrosine-protein phosphatase beta"/>
    <property type="match status" value="1"/>
</dbReference>
<evidence type="ECO:0000256" key="13">
    <source>
        <dbReference type="SAM" id="SignalP"/>
    </source>
</evidence>
<reference evidence="17" key="3">
    <citation type="submission" date="2025-09" db="UniProtKB">
        <authorList>
            <consortium name="Ensembl"/>
        </authorList>
    </citation>
    <scope>IDENTIFICATION</scope>
</reference>
<dbReference type="EC" id="3.1.3.48" evidence="2"/>
<feature type="domain" description="Tyrosine specific protein phosphatases" evidence="15">
    <location>
        <begin position="986"/>
        <end position="1059"/>
    </location>
</feature>
<evidence type="ECO:0000259" key="15">
    <source>
        <dbReference type="PROSITE" id="PS50056"/>
    </source>
</evidence>
<dbReference type="InterPro" id="IPR000242">
    <property type="entry name" value="PTP_cat"/>
</dbReference>
<keyword evidence="3 12" id="KW-0812">Transmembrane</keyword>
<evidence type="ECO:0000313" key="17">
    <source>
        <dbReference type="Ensembl" id="ENSAPEP00000012941.1"/>
    </source>
</evidence>
<reference evidence="17" key="2">
    <citation type="submission" date="2025-08" db="UniProtKB">
        <authorList>
            <consortium name="Ensembl"/>
        </authorList>
    </citation>
    <scope>IDENTIFICATION</scope>
</reference>
<comment type="subcellular location">
    <subcellularLocation>
        <location evidence="1">Membrane</location>
        <topology evidence="1">Single-pass type I membrane protein</topology>
    </subcellularLocation>
</comment>
<dbReference type="GO" id="GO:0043235">
    <property type="term" value="C:receptor complex"/>
    <property type="evidence" value="ECO:0007669"/>
    <property type="project" value="TreeGrafter"/>
</dbReference>
<protein>
    <recommendedName>
        <fullName evidence="2">protein-tyrosine-phosphatase</fullName>
        <ecNumber evidence="2">3.1.3.48</ecNumber>
    </recommendedName>
</protein>
<feature type="region of interest" description="Disordered" evidence="11">
    <location>
        <begin position="29"/>
        <end position="55"/>
    </location>
</feature>
<feature type="signal peptide" evidence="13">
    <location>
        <begin position="1"/>
        <end position="28"/>
    </location>
</feature>
<feature type="compositionally biased region" description="Low complexity" evidence="11">
    <location>
        <begin position="29"/>
        <end position="45"/>
    </location>
</feature>
<dbReference type="GO" id="GO:0004725">
    <property type="term" value="F:protein tyrosine phosphatase activity"/>
    <property type="evidence" value="ECO:0007669"/>
    <property type="project" value="UniProtKB-EC"/>
</dbReference>
<dbReference type="PROSITE" id="PS50853">
    <property type="entry name" value="FN3"/>
    <property type="match status" value="4"/>
</dbReference>
<dbReference type="Ensembl" id="ENSAPET00000013288.1">
    <property type="protein sequence ID" value="ENSAPEP00000012941.1"/>
    <property type="gene ID" value="ENSAPEG00000009216.1"/>
</dbReference>
<evidence type="ECO:0000259" key="14">
    <source>
        <dbReference type="PROSITE" id="PS50055"/>
    </source>
</evidence>
<dbReference type="InterPro" id="IPR016130">
    <property type="entry name" value="Tyr_Pase_AS"/>
</dbReference>
<reference evidence="17 18" key="1">
    <citation type="submission" date="2018-03" db="EMBL/GenBank/DDBJ databases">
        <title>Finding Nemo's genes: A chromosome-scale reference assembly of the genome of the orange clownfish Amphiprion percula.</title>
        <authorList>
            <person name="Lehmann R."/>
        </authorList>
    </citation>
    <scope>NUCLEOTIDE SEQUENCE</scope>
</reference>
<evidence type="ECO:0000256" key="11">
    <source>
        <dbReference type="SAM" id="MobiDB-lite"/>
    </source>
</evidence>
<dbReference type="PANTHER" id="PTHR46957:SF10">
    <property type="entry name" value="PROTEIN TYROSINE PHOSPHATASE, RECEPTOR TYPE, H"/>
    <property type="match status" value="1"/>
</dbReference>
<dbReference type="GO" id="GO:0016020">
    <property type="term" value="C:membrane"/>
    <property type="evidence" value="ECO:0007669"/>
    <property type="project" value="UniProtKB-SubCell"/>
</dbReference>
<evidence type="ECO:0000256" key="10">
    <source>
        <dbReference type="ARBA" id="ARBA00051722"/>
    </source>
</evidence>
<dbReference type="Proteomes" id="UP000265080">
    <property type="component" value="Chromosome 19"/>
</dbReference>
<dbReference type="SUPFAM" id="SSF52799">
    <property type="entry name" value="(Phosphotyrosine protein) phosphatases II"/>
    <property type="match status" value="1"/>
</dbReference>
<evidence type="ECO:0000256" key="1">
    <source>
        <dbReference type="ARBA" id="ARBA00004479"/>
    </source>
</evidence>
<evidence type="ECO:0000256" key="5">
    <source>
        <dbReference type="ARBA" id="ARBA00022801"/>
    </source>
</evidence>
<feature type="domain" description="Fibronectin type-III" evidence="16">
    <location>
        <begin position="316"/>
        <end position="403"/>
    </location>
</feature>
<evidence type="ECO:0000256" key="7">
    <source>
        <dbReference type="ARBA" id="ARBA00022989"/>
    </source>
</evidence>
<dbReference type="InterPro" id="IPR050713">
    <property type="entry name" value="RTP_Phos/Ushers"/>
</dbReference>
<evidence type="ECO:0000256" key="4">
    <source>
        <dbReference type="ARBA" id="ARBA00022729"/>
    </source>
</evidence>
<keyword evidence="8 12" id="KW-0472">Membrane</keyword>
<evidence type="ECO:0000256" key="6">
    <source>
        <dbReference type="ARBA" id="ARBA00022912"/>
    </source>
</evidence>
<accession>A0A3P8SLN4</accession>
<dbReference type="PRINTS" id="PR00700">
    <property type="entry name" value="PRTYPHPHTASE"/>
</dbReference>
<dbReference type="InterPro" id="IPR029021">
    <property type="entry name" value="Prot-tyrosine_phosphatase-like"/>
</dbReference>
<dbReference type="PROSITE" id="PS00383">
    <property type="entry name" value="TYR_PHOSPHATASE_1"/>
    <property type="match status" value="1"/>
</dbReference>
<proteinExistence type="predicted"/>
<dbReference type="SUPFAM" id="SSF49265">
    <property type="entry name" value="Fibronectin type III"/>
    <property type="match status" value="5"/>
</dbReference>
<dbReference type="InterPro" id="IPR000387">
    <property type="entry name" value="Tyr_Pase_dom"/>
</dbReference>
<feature type="transmembrane region" description="Helical" evidence="12">
    <location>
        <begin position="742"/>
        <end position="765"/>
    </location>
</feature>
<evidence type="ECO:0000256" key="8">
    <source>
        <dbReference type="ARBA" id="ARBA00023136"/>
    </source>
</evidence>
<feature type="domain" description="Fibronectin type-III" evidence="16">
    <location>
        <begin position="404"/>
        <end position="493"/>
    </location>
</feature>
<feature type="domain" description="Fibronectin type-III" evidence="16">
    <location>
        <begin position="52"/>
        <end position="141"/>
    </location>
</feature>
<dbReference type="InterPro" id="IPR003961">
    <property type="entry name" value="FN3_dom"/>
</dbReference>
<dbReference type="AlphaFoldDB" id="A0A3P8SLN4"/>
<dbReference type="InterPro" id="IPR013783">
    <property type="entry name" value="Ig-like_fold"/>
</dbReference>
<dbReference type="STRING" id="161767.ENSAPEP00000012941"/>
<dbReference type="CDD" id="cd00063">
    <property type="entry name" value="FN3"/>
    <property type="match status" value="6"/>
</dbReference>
<organism evidence="17 18">
    <name type="scientific">Amphiprion percula</name>
    <name type="common">Orange clownfish</name>
    <name type="synonym">Lutjanus percula</name>
    <dbReference type="NCBI Taxonomy" id="161767"/>
    <lineage>
        <taxon>Eukaryota</taxon>
        <taxon>Metazoa</taxon>
        <taxon>Chordata</taxon>
        <taxon>Craniata</taxon>
        <taxon>Vertebrata</taxon>
        <taxon>Euteleostomi</taxon>
        <taxon>Actinopterygii</taxon>
        <taxon>Neopterygii</taxon>
        <taxon>Teleostei</taxon>
        <taxon>Neoteleostei</taxon>
        <taxon>Acanthomorphata</taxon>
        <taxon>Ovalentaria</taxon>
        <taxon>Pomacentridae</taxon>
        <taxon>Amphiprion</taxon>
    </lineage>
</organism>
<dbReference type="GeneTree" id="ENSGT00940000165368"/>
<keyword evidence="6" id="KW-0904">Protein phosphatase</keyword>
<dbReference type="SMART" id="SM00194">
    <property type="entry name" value="PTPc"/>
    <property type="match status" value="1"/>
</dbReference>
<feature type="chain" id="PRO_5018285480" description="protein-tyrosine-phosphatase" evidence="13">
    <location>
        <begin position="29"/>
        <end position="1097"/>
    </location>
</feature>
<feature type="domain" description="Tyrosine-protein phosphatase" evidence="14">
    <location>
        <begin position="811"/>
        <end position="1068"/>
    </location>
</feature>
<evidence type="ECO:0000256" key="12">
    <source>
        <dbReference type="SAM" id="Phobius"/>
    </source>
</evidence>
<sequence>MKRLSYKTNSDHLLLCVFLSLLWGATDSTTISSSSTEPTTAITSAQPTTKPPPDNVGEVKVVNQNETSMTLKWDKVKDISVYILQYDENGNPRVENIDALPLDASVEYEVYPLTAGTKYNFTLITVFEGVNSTGYNFTAVTAPRNTEDFKTVGQNETSITLQWKQVNNIDRYILVVNEEEITVTSSEEFVTHTVSGLTSGTRYEFRLFTVFENVTSSGVNHTAVTAPDNVGEVKVVNQNETSMTLKWDKVKDISVYILQYDENGNPRVENIDALPLDASVEYEVYPLTAGTKYNFTLITVFEGVNSTGYNFTAVTAPRNTEDFKTVGQNETSITLQWKQVNNIDRYILVVNEEEITVTSSEEFVTHTVSGLTSGTRYEFRLFTVFENVTSSGVNHTAVTAPDNVGEVKVVNQNETSITLKWDKVKDISVYILQYDENGNPRFENIDALPLDASVEYEVYPLTAGTKYNFTLITVFEGVNSTGYNFTAVTVPPVVRYVNVTDRSLTSITLMWENVNKAWGYLLEMNGDTKTFTPDQSSNVVRHSVTSLKPGTAHNFSLITLFSGLNSTAFSGSAVTTIDCASVEWHVTTSSIQGTVEGLFTIATATYNSQTLDSSGSRDVSFTGLVSGATYELSLKYEILRDPLQCRHNITVFPSPPSSARCEYYAAGYSAYVFWNKPDGVWTTVEVNVIGKYYEVDDNEEQNIIIQGLQPARTYQVSLNSVSGHERRSNSIVFQCSTDPRGVIAGSVIAVLLFCVLVCLAVFIFLKRPDIISRKKSFISASKRTKRKGKLITATQFADHFNKLNVDDNRGFSEEYEELAPIGTNQTQKAADLPDNQVRNRFKNVLPYDWCRVKLSTSNGTSDYINASYMPGYNSNREYIASQGPLPSTVSDFWRMIWEQRVKGIVMVTNCTEGGKIKCERYWPADSKPCLYGELLVTIRSEEQNLNWTMREFSVKHRNTSEERSVKHFHFTAWPDHGVPEGSEILIQFRGLVRRHIEKEGARAPTVVHCSAGVGRTGTIIALDVLLQQLEKERAVGIKEFVHKMRLNRPHMVQTESQYVFLHQCIMDALHSNQKPEENIYENADLIYENATALRELH</sequence>
<evidence type="ECO:0000256" key="2">
    <source>
        <dbReference type="ARBA" id="ARBA00013064"/>
    </source>
</evidence>
<evidence type="ECO:0000256" key="9">
    <source>
        <dbReference type="ARBA" id="ARBA00023180"/>
    </source>
</evidence>
<comment type="catalytic activity">
    <reaction evidence="10">
        <text>O-phospho-L-tyrosyl-[protein] + H2O = L-tyrosyl-[protein] + phosphate</text>
        <dbReference type="Rhea" id="RHEA:10684"/>
        <dbReference type="Rhea" id="RHEA-COMP:10136"/>
        <dbReference type="Rhea" id="RHEA-COMP:20101"/>
        <dbReference type="ChEBI" id="CHEBI:15377"/>
        <dbReference type="ChEBI" id="CHEBI:43474"/>
        <dbReference type="ChEBI" id="CHEBI:46858"/>
        <dbReference type="ChEBI" id="CHEBI:61978"/>
        <dbReference type="EC" id="3.1.3.48"/>
    </reaction>
</comment>
<keyword evidence="7 12" id="KW-1133">Transmembrane helix</keyword>
<keyword evidence="9" id="KW-0325">Glycoprotein</keyword>
<dbReference type="Pfam" id="PF00041">
    <property type="entry name" value="fn3"/>
    <property type="match status" value="5"/>
</dbReference>
<evidence type="ECO:0000313" key="18">
    <source>
        <dbReference type="Proteomes" id="UP000265080"/>
    </source>
</evidence>
<dbReference type="InterPro" id="IPR003595">
    <property type="entry name" value="Tyr_Pase_cat"/>
</dbReference>
<dbReference type="SMART" id="SM00404">
    <property type="entry name" value="PTPc_motif"/>
    <property type="match status" value="1"/>
</dbReference>
<keyword evidence="4 13" id="KW-0732">Signal</keyword>
<dbReference type="SMART" id="SM00060">
    <property type="entry name" value="FN3"/>
    <property type="match status" value="7"/>
</dbReference>
<name>A0A3P8SLN4_AMPPE</name>
<keyword evidence="5" id="KW-0378">Hydrolase</keyword>
<evidence type="ECO:0000256" key="3">
    <source>
        <dbReference type="ARBA" id="ARBA00022692"/>
    </source>
</evidence>
<keyword evidence="18" id="KW-1185">Reference proteome</keyword>
<feature type="domain" description="Fibronectin type-III" evidence="16">
    <location>
        <begin position="142"/>
        <end position="229"/>
    </location>
</feature>
<dbReference type="InterPro" id="IPR036116">
    <property type="entry name" value="FN3_sf"/>
</dbReference>
<dbReference type="Gene3D" id="3.90.190.10">
    <property type="entry name" value="Protein tyrosine phosphatase superfamily"/>
    <property type="match status" value="1"/>
</dbReference>
<dbReference type="PROSITE" id="PS50055">
    <property type="entry name" value="TYR_PHOSPHATASE_PTP"/>
    <property type="match status" value="1"/>
</dbReference>